<reference evidence="1 2" key="1">
    <citation type="submission" date="2020-10" db="EMBL/GenBank/DDBJ databases">
        <title>Phylogeny of dyella-like bacteria.</title>
        <authorList>
            <person name="Fu J."/>
        </authorList>
    </citation>
    <scope>NUCLEOTIDE SEQUENCE [LARGE SCALE GENOMIC DNA]</scope>
    <source>
        <strain evidence="1 2">DKC-1</strain>
    </source>
</reference>
<dbReference type="InterPro" id="IPR010451">
    <property type="entry name" value="Acetoacetate_decarboxylase"/>
</dbReference>
<comment type="caution">
    <text evidence="1">The sequence shown here is derived from an EMBL/GenBank/DDBJ whole genome shotgun (WGS) entry which is preliminary data.</text>
</comment>
<proteinExistence type="predicted"/>
<dbReference type="Proteomes" id="UP001620397">
    <property type="component" value="Unassembled WGS sequence"/>
</dbReference>
<dbReference type="Gene3D" id="2.40.400.10">
    <property type="entry name" value="Acetoacetate decarboxylase-like"/>
    <property type="match status" value="1"/>
</dbReference>
<evidence type="ECO:0000313" key="2">
    <source>
        <dbReference type="Proteomes" id="UP001620397"/>
    </source>
</evidence>
<evidence type="ECO:0000313" key="1">
    <source>
        <dbReference type="EMBL" id="MFK2932399.1"/>
    </source>
</evidence>
<dbReference type="EMBL" id="JADIKL010000012">
    <property type="protein sequence ID" value="MFK2932399.1"/>
    <property type="molecule type" value="Genomic_DNA"/>
</dbReference>
<dbReference type="InterPro" id="IPR023375">
    <property type="entry name" value="ADC_dom_sf"/>
</dbReference>
<accession>A0ABW8KP26</accession>
<keyword evidence="2" id="KW-1185">Reference proteome</keyword>
<sequence length="267" mass="29575">MKSTFFVPITPRGLSTIAPTPPWHYSGDFLVIDFWSDPKAAAAVLPEELEPDHKAEGHAQAYFVDWQFTGENDEFLDPARYQYREFFILVDALYEGRPVAFCPYIFVDNDSAIARGWAQGFPKRRGEIFQTRDFAAHSMAAPRLARGSRFGASASTAGQRIARGIVTLDSEVTNLAALGSRPTVNLRHFPRLAAGDRKRPAVHELVESVMDNFTAANAWSGKGELSLPVCENEEISDLAPVRCGNGYRMSVSYSVTDLKTLVDHSSK</sequence>
<organism evidence="1 2">
    <name type="scientific">Dyella agri</name>
    <dbReference type="NCBI Taxonomy" id="1926869"/>
    <lineage>
        <taxon>Bacteria</taxon>
        <taxon>Pseudomonadati</taxon>
        <taxon>Pseudomonadota</taxon>
        <taxon>Gammaproteobacteria</taxon>
        <taxon>Lysobacterales</taxon>
        <taxon>Rhodanobacteraceae</taxon>
        <taxon>Dyella</taxon>
    </lineage>
</organism>
<gene>
    <name evidence="1" type="ORF">ISP14_16570</name>
</gene>
<dbReference type="SUPFAM" id="SSF160104">
    <property type="entry name" value="Acetoacetate decarboxylase-like"/>
    <property type="match status" value="1"/>
</dbReference>
<name>A0ABW8KP26_9GAMM</name>
<dbReference type="Pfam" id="PF06314">
    <property type="entry name" value="ADC"/>
    <property type="match status" value="1"/>
</dbReference>
<protein>
    <submittedName>
        <fullName evidence="1">Acetoacetate decarboxylase family protein</fullName>
    </submittedName>
</protein>
<dbReference type="RefSeq" id="WP_404541958.1">
    <property type="nucleotide sequence ID" value="NZ_JADIKL010000012.1"/>
</dbReference>